<evidence type="ECO:0000313" key="3">
    <source>
        <dbReference type="Proteomes" id="UP000008022"/>
    </source>
</evidence>
<keyword evidence="1" id="KW-0732">Signal</keyword>
<reference evidence="2" key="2">
    <citation type="submission" date="2015-06" db="UniProtKB">
        <authorList>
            <consortium name="EnsemblPlants"/>
        </authorList>
    </citation>
    <scope>IDENTIFICATION</scope>
</reference>
<dbReference type="Gramene" id="ORUFI08G02920.1">
    <property type="protein sequence ID" value="ORUFI08G02920.1"/>
    <property type="gene ID" value="ORUFI08G02920"/>
</dbReference>
<feature type="signal peptide" evidence="1">
    <location>
        <begin position="1"/>
        <end position="30"/>
    </location>
</feature>
<organism evidence="2 3">
    <name type="scientific">Oryza rufipogon</name>
    <name type="common">Brownbeard rice</name>
    <name type="synonym">Asian wild rice</name>
    <dbReference type="NCBI Taxonomy" id="4529"/>
    <lineage>
        <taxon>Eukaryota</taxon>
        <taxon>Viridiplantae</taxon>
        <taxon>Streptophyta</taxon>
        <taxon>Embryophyta</taxon>
        <taxon>Tracheophyta</taxon>
        <taxon>Spermatophyta</taxon>
        <taxon>Magnoliopsida</taxon>
        <taxon>Liliopsida</taxon>
        <taxon>Poales</taxon>
        <taxon>Poaceae</taxon>
        <taxon>BOP clade</taxon>
        <taxon>Oryzoideae</taxon>
        <taxon>Oryzeae</taxon>
        <taxon>Oryzinae</taxon>
        <taxon>Oryza</taxon>
    </lineage>
</organism>
<keyword evidence="3" id="KW-1185">Reference proteome</keyword>
<dbReference type="SUPFAM" id="SSF101148">
    <property type="entry name" value="Plant invertase/pectin methylesterase inhibitor"/>
    <property type="match status" value="2"/>
</dbReference>
<dbReference type="HOGENOM" id="CLU_840355_0_0_1"/>
<dbReference type="AlphaFoldDB" id="A0A0E0QE78"/>
<feature type="chain" id="PRO_5002371266" description="Pectinesterase inhibitor domain-containing protein" evidence="1">
    <location>
        <begin position="31"/>
        <end position="410"/>
    </location>
</feature>
<protein>
    <recommendedName>
        <fullName evidence="4">Pectinesterase inhibitor domain-containing protein</fullName>
    </recommendedName>
</protein>
<dbReference type="InterPro" id="IPR035513">
    <property type="entry name" value="Invertase/methylesterase_inhib"/>
</dbReference>
<dbReference type="PANTHER" id="PTHR34838">
    <property type="entry name" value="OS08G0142100 PROTEIN-RELATED"/>
    <property type="match status" value="1"/>
</dbReference>
<sequence length="410" mass="42660">MVKPIGSLAIAAVVPLLAALCLVSCTGGDARWCAPVPSMTVEQACDAVCGTAHMLKLCLRTLQPRARRGGGEHRRRRDDAVTRYVGAAARGALDAYAATAAAKRGMQYSAALPAEERTAHERCMAGYDLAVRFMGRVAGDLASCETAAARLRDDCDGSLAGMDACRRKLFGYPASPLYGRNLADRNKTMLVGLLSNLCSVVDTLDTLNRARKIQVVSEIAMNTIPFLSPLLVAVSLIVAGAGAGDETTTCPGAPSMTVESACRNVSHTQAMYDACKGALAGVPNPMSDHDATVYALAAARGAMASADATVVAANERVTYNGSLSGEEKGAYEGCVEAYAAAEHAMGAVLNKLGACSFGGGLADDYMSGLLAVESCRDRVIKLPASPLYAMVLVDRNKVGLALFLGKLLGI</sequence>
<evidence type="ECO:0000256" key="1">
    <source>
        <dbReference type="SAM" id="SignalP"/>
    </source>
</evidence>
<dbReference type="PANTHER" id="PTHR34838:SF2">
    <property type="entry name" value="OS08G0142500 PROTEIN"/>
    <property type="match status" value="1"/>
</dbReference>
<reference evidence="3" key="1">
    <citation type="submission" date="2013-06" db="EMBL/GenBank/DDBJ databases">
        <authorList>
            <person name="Zhao Q."/>
        </authorList>
    </citation>
    <scope>NUCLEOTIDE SEQUENCE</scope>
    <source>
        <strain evidence="3">cv. W1943</strain>
    </source>
</reference>
<dbReference type="Proteomes" id="UP000008022">
    <property type="component" value="Unassembled WGS sequence"/>
</dbReference>
<dbReference type="eggNOG" id="ENOG502R5ZY">
    <property type="taxonomic scope" value="Eukaryota"/>
</dbReference>
<dbReference type="Gene3D" id="1.20.140.40">
    <property type="entry name" value="Invertase/pectin methylesterase inhibitor family protein"/>
    <property type="match status" value="1"/>
</dbReference>
<name>A0A0E0QE78_ORYRU</name>
<proteinExistence type="predicted"/>
<accession>A0A0E0QE78</accession>
<dbReference type="EnsemblPlants" id="ORUFI08G02920.1">
    <property type="protein sequence ID" value="ORUFI08G02920.1"/>
    <property type="gene ID" value="ORUFI08G02920"/>
</dbReference>
<evidence type="ECO:0000313" key="2">
    <source>
        <dbReference type="EnsemblPlants" id="ORUFI08G02920.1"/>
    </source>
</evidence>
<evidence type="ECO:0008006" key="4">
    <source>
        <dbReference type="Google" id="ProtNLM"/>
    </source>
</evidence>